<dbReference type="EC" id="3.2.1.51" evidence="3"/>
<dbReference type="PANTHER" id="PTHR10030:SF37">
    <property type="entry name" value="ALPHA-L-FUCOSIDASE-RELATED"/>
    <property type="match status" value="1"/>
</dbReference>
<evidence type="ECO:0000259" key="7">
    <source>
        <dbReference type="Pfam" id="PF01120"/>
    </source>
</evidence>
<dbReference type="InterPro" id="IPR008979">
    <property type="entry name" value="Galactose-bd-like_sf"/>
</dbReference>
<dbReference type="Gene3D" id="3.20.20.80">
    <property type="entry name" value="Glycosidases"/>
    <property type="match status" value="1"/>
</dbReference>
<organism evidence="8 9">
    <name type="scientific">Paenibacillus aceti</name>
    <dbReference type="NCBI Taxonomy" id="1820010"/>
    <lineage>
        <taxon>Bacteria</taxon>
        <taxon>Bacillati</taxon>
        <taxon>Bacillota</taxon>
        <taxon>Bacilli</taxon>
        <taxon>Bacillales</taxon>
        <taxon>Paenibacillaceae</taxon>
        <taxon>Paenibacillus</taxon>
    </lineage>
</organism>
<dbReference type="PRINTS" id="PR00741">
    <property type="entry name" value="GLHYDRLASE29"/>
</dbReference>
<dbReference type="RefSeq" id="WP_120461617.1">
    <property type="nucleotide sequence ID" value="NZ_BMIW01000027.1"/>
</dbReference>
<dbReference type="SUPFAM" id="SSF49785">
    <property type="entry name" value="Galactose-binding domain-like"/>
    <property type="match status" value="1"/>
</dbReference>
<evidence type="ECO:0000256" key="2">
    <source>
        <dbReference type="ARBA" id="ARBA00007951"/>
    </source>
</evidence>
<evidence type="ECO:0000256" key="3">
    <source>
        <dbReference type="ARBA" id="ARBA00012662"/>
    </source>
</evidence>
<evidence type="ECO:0000256" key="1">
    <source>
        <dbReference type="ARBA" id="ARBA00004071"/>
    </source>
</evidence>
<dbReference type="EMBL" id="BMIW01000027">
    <property type="protein sequence ID" value="GGG09201.1"/>
    <property type="molecule type" value="Genomic_DNA"/>
</dbReference>
<evidence type="ECO:0000313" key="9">
    <source>
        <dbReference type="Proteomes" id="UP000608420"/>
    </source>
</evidence>
<dbReference type="InterPro" id="IPR016286">
    <property type="entry name" value="FUC_metazoa-typ"/>
</dbReference>
<dbReference type="Pfam" id="PF01120">
    <property type="entry name" value="Alpha_L_fucos"/>
    <property type="match status" value="1"/>
</dbReference>
<dbReference type="InterPro" id="IPR000933">
    <property type="entry name" value="Glyco_hydro_29"/>
</dbReference>
<comment type="caution">
    <text evidence="8">The sequence shown here is derived from an EMBL/GenBank/DDBJ whole genome shotgun (WGS) entry which is preliminary data.</text>
</comment>
<dbReference type="Proteomes" id="UP000608420">
    <property type="component" value="Unassembled WGS sequence"/>
</dbReference>
<dbReference type="SMART" id="SM00812">
    <property type="entry name" value="Alpha_L_fucos"/>
    <property type="match status" value="1"/>
</dbReference>
<feature type="domain" description="Glycoside hydrolase family 29 N-terminal" evidence="7">
    <location>
        <begin position="49"/>
        <end position="313"/>
    </location>
</feature>
<dbReference type="InterPro" id="IPR057739">
    <property type="entry name" value="Glyco_hydro_29_N"/>
</dbReference>
<keyword evidence="4" id="KW-0732">Signal</keyword>
<evidence type="ECO:0000256" key="5">
    <source>
        <dbReference type="ARBA" id="ARBA00022801"/>
    </source>
</evidence>
<proteinExistence type="inferred from homology"/>
<keyword evidence="5" id="KW-0378">Hydrolase</keyword>
<evidence type="ECO:0000256" key="4">
    <source>
        <dbReference type="ARBA" id="ARBA00022729"/>
    </source>
</evidence>
<evidence type="ECO:0000313" key="8">
    <source>
        <dbReference type="EMBL" id="GGG09201.1"/>
    </source>
</evidence>
<comment type="function">
    <text evidence="1">Alpha-L-fucosidase is responsible for hydrolyzing the alpha-1,6-linked fucose joined to the reducing-end N-acetylglucosamine of the carbohydrate moieties of glycoproteins.</text>
</comment>
<dbReference type="PANTHER" id="PTHR10030">
    <property type="entry name" value="ALPHA-L-FUCOSIDASE"/>
    <property type="match status" value="1"/>
</dbReference>
<comment type="similarity">
    <text evidence="2">Belongs to the glycosyl hydrolase 29 family.</text>
</comment>
<accession>A0ABQ1W1Y3</accession>
<evidence type="ECO:0000256" key="6">
    <source>
        <dbReference type="ARBA" id="ARBA00023295"/>
    </source>
</evidence>
<gene>
    <name evidence="8" type="ORF">GCM10010913_33770</name>
</gene>
<sequence>MEHELKQEADYLSALPTPEQLAWQDMELGLFCHFGINTFCDQEWGEGKDSPELFDPQQLDARQWVRTAKQAGFRYFVLTAKHHDGFCLWPTSTTDYSVASSPWKHGQGDVVRECADACREEGIGFGIYLSPWDRHELCYSDPERYDDFYCRQLEELLTGYGPLVEIWFDGAGSEGREYDWRRIMRLVKQHQPEAMIFNMGAPTIRWVGNEDGLAPYPCWNTAKTAKGSMFSEASLQWLPETGAWVPAECDVPIRKDHWFWHPNDEKSLLSLEQLMDIYYRSVGHGATLLLNVSPDTRGLLPEVDVNRLLEFGEEIRRRLAQPLAETSDCGHLIELELSAPAVIDHVVLMEDIAYGERVRQYTLEVFADGAWKEIVHGSAIGHKKIDVLAPVRIEKIRLQITEAAANPIIRQFAIYGSQSTTTQGTE</sequence>
<name>A0ABQ1W1Y3_9BACL</name>
<keyword evidence="9" id="KW-1185">Reference proteome</keyword>
<keyword evidence="6" id="KW-0326">Glycosidase</keyword>
<protein>
    <recommendedName>
        <fullName evidence="3">alpha-L-fucosidase</fullName>
        <ecNumber evidence="3">3.2.1.51</ecNumber>
    </recommendedName>
</protein>
<dbReference type="SUPFAM" id="SSF51445">
    <property type="entry name" value="(Trans)glycosidases"/>
    <property type="match status" value="1"/>
</dbReference>
<dbReference type="InterPro" id="IPR017853">
    <property type="entry name" value="GH"/>
</dbReference>
<reference evidence="9" key="1">
    <citation type="journal article" date="2019" name="Int. J. Syst. Evol. Microbiol.">
        <title>The Global Catalogue of Microorganisms (GCM) 10K type strain sequencing project: providing services to taxonomists for standard genome sequencing and annotation.</title>
        <authorList>
            <consortium name="The Broad Institute Genomics Platform"/>
            <consortium name="The Broad Institute Genome Sequencing Center for Infectious Disease"/>
            <person name="Wu L."/>
            <person name="Ma J."/>
        </authorList>
    </citation>
    <scope>NUCLEOTIDE SEQUENCE [LARGE SCALE GENOMIC DNA]</scope>
    <source>
        <strain evidence="9">CGMCC 1.15420</strain>
    </source>
</reference>
<dbReference type="Gene3D" id="2.60.120.260">
    <property type="entry name" value="Galactose-binding domain-like"/>
    <property type="match status" value="1"/>
</dbReference>